<evidence type="ECO:0000313" key="3">
    <source>
        <dbReference type="Proteomes" id="UP000199058"/>
    </source>
</evidence>
<protein>
    <submittedName>
        <fullName evidence="2">Uncharacterized protein</fullName>
    </submittedName>
</protein>
<dbReference type="EMBL" id="FOLH01000004">
    <property type="protein sequence ID" value="SFC28327.1"/>
    <property type="molecule type" value="Genomic_DNA"/>
</dbReference>
<gene>
    <name evidence="2" type="ORF">SAMN05660443_2064</name>
</gene>
<proteinExistence type="predicted"/>
<feature type="region of interest" description="Disordered" evidence="1">
    <location>
        <begin position="1"/>
        <end position="24"/>
    </location>
</feature>
<keyword evidence="3" id="KW-1185">Reference proteome</keyword>
<evidence type="ECO:0000313" key="2">
    <source>
        <dbReference type="EMBL" id="SFC28327.1"/>
    </source>
</evidence>
<feature type="compositionally biased region" description="Low complexity" evidence="1">
    <location>
        <begin position="1"/>
        <end position="13"/>
    </location>
</feature>
<evidence type="ECO:0000256" key="1">
    <source>
        <dbReference type="SAM" id="MobiDB-lite"/>
    </source>
</evidence>
<accession>A0A1I1HW68</accession>
<sequence length="325" mass="34624">MLAGCLDSDSSSGSNGGSGLNSGNLTGGSVEAARDLITIDAENVPAIFKAATEALGIVDDEARYLTQNLADDAAYDLMWADDYLDDKSSGEQACDGGGSYTFSITGEYVADYDLSDMDLGRNTQTFTNCDLDGFYIDSDILNGGFVYDLQEEGDGHLETFAFDDLAVTDESDDTLTHTYNGALKIKRDAGGDLESLSAKAFSIDRKEGDDESWLRIHDLTWSGWDDSRLGSLLQGSPDMIVDLHELDGAFELLVDDALTSRFIGMTKGKLKLTGAGDLSIHIEVTGTDEVTVALHGADGNEIEGCTVTGHGIDDELELPDGCSID</sequence>
<dbReference type="STRING" id="1122252.SAMN05660443_2064"/>
<organism evidence="2 3">
    <name type="scientific">Marinospirillum celere</name>
    <dbReference type="NCBI Taxonomy" id="1122252"/>
    <lineage>
        <taxon>Bacteria</taxon>
        <taxon>Pseudomonadati</taxon>
        <taxon>Pseudomonadota</taxon>
        <taxon>Gammaproteobacteria</taxon>
        <taxon>Oceanospirillales</taxon>
        <taxon>Oceanospirillaceae</taxon>
        <taxon>Marinospirillum</taxon>
    </lineage>
</organism>
<name>A0A1I1HW68_9GAMM</name>
<reference evidence="2 3" key="1">
    <citation type="submission" date="2016-10" db="EMBL/GenBank/DDBJ databases">
        <authorList>
            <person name="de Groot N.N."/>
        </authorList>
    </citation>
    <scope>NUCLEOTIDE SEQUENCE [LARGE SCALE GENOMIC DNA]</scope>
    <source>
        <strain evidence="2 3">DSM 18438</strain>
    </source>
</reference>
<dbReference type="AlphaFoldDB" id="A0A1I1HW68"/>
<dbReference type="Proteomes" id="UP000199058">
    <property type="component" value="Unassembled WGS sequence"/>
</dbReference>